<keyword evidence="3" id="KW-0963">Cytoplasm</keyword>
<dbReference type="OrthoDB" id="8659436at2"/>
<evidence type="ECO:0000256" key="3">
    <source>
        <dbReference type="ARBA" id="ARBA00022490"/>
    </source>
</evidence>
<comment type="similarity">
    <text evidence="2">Belongs to the Fur family.</text>
</comment>
<keyword evidence="6" id="KW-0805">Transcription regulation</keyword>
<dbReference type="InterPro" id="IPR036388">
    <property type="entry name" value="WH-like_DNA-bd_sf"/>
</dbReference>
<keyword evidence="5 9" id="KW-0862">Zinc</keyword>
<evidence type="ECO:0000256" key="2">
    <source>
        <dbReference type="ARBA" id="ARBA00007957"/>
    </source>
</evidence>
<dbReference type="GO" id="GO:0000976">
    <property type="term" value="F:transcription cis-regulatory region binding"/>
    <property type="evidence" value="ECO:0007669"/>
    <property type="project" value="TreeGrafter"/>
</dbReference>
<dbReference type="EMBL" id="CP039712">
    <property type="protein sequence ID" value="QCI85940.1"/>
    <property type="molecule type" value="Genomic_DNA"/>
</dbReference>
<dbReference type="SUPFAM" id="SSF46785">
    <property type="entry name" value="Winged helix' DNA-binding domain"/>
    <property type="match status" value="1"/>
</dbReference>
<dbReference type="Gene3D" id="3.30.1490.190">
    <property type="match status" value="1"/>
</dbReference>
<feature type="binding site" evidence="9">
    <location>
        <position position="138"/>
    </location>
    <ligand>
        <name>Zn(2+)</name>
        <dbReference type="ChEBI" id="CHEBI:29105"/>
    </ligand>
</feature>
<evidence type="ECO:0000256" key="6">
    <source>
        <dbReference type="ARBA" id="ARBA00023015"/>
    </source>
</evidence>
<feature type="binding site" evidence="9">
    <location>
        <position position="101"/>
    </location>
    <ligand>
        <name>Zn(2+)</name>
        <dbReference type="ChEBI" id="CHEBI:29105"/>
    </ligand>
</feature>
<dbReference type="GO" id="GO:0005737">
    <property type="term" value="C:cytoplasm"/>
    <property type="evidence" value="ECO:0007669"/>
    <property type="project" value="UniProtKB-SubCell"/>
</dbReference>
<accession>A0A4D7CUF8</accession>
<feature type="binding site" evidence="10">
    <location>
        <position position="130"/>
    </location>
    <ligand>
        <name>Fe cation</name>
        <dbReference type="ChEBI" id="CHEBI:24875"/>
    </ligand>
</feature>
<dbReference type="KEGG" id="vao:FA707_02725"/>
<dbReference type="InterPro" id="IPR043135">
    <property type="entry name" value="Fur_C"/>
</dbReference>
<keyword evidence="7" id="KW-0238">DNA-binding</keyword>
<dbReference type="Pfam" id="PF01475">
    <property type="entry name" value="FUR"/>
    <property type="match status" value="1"/>
</dbReference>
<protein>
    <submittedName>
        <fullName evidence="11">Transcriptional repressor</fullName>
    </submittedName>
</protein>
<comment type="cofactor">
    <cofactor evidence="9">
        <name>Zn(2+)</name>
        <dbReference type="ChEBI" id="CHEBI:29105"/>
    </cofactor>
    <text evidence="9">Binds 1 zinc ion per subunit.</text>
</comment>
<name>A0A4D7CUF8_9ENTE</name>
<evidence type="ECO:0000256" key="7">
    <source>
        <dbReference type="ARBA" id="ARBA00023125"/>
    </source>
</evidence>
<keyword evidence="8" id="KW-0804">Transcription</keyword>
<dbReference type="PANTHER" id="PTHR33202:SF1">
    <property type="entry name" value="FERRIC UPTAKE REGULATION PROTEIN"/>
    <property type="match status" value="1"/>
</dbReference>
<dbReference type="InterPro" id="IPR036390">
    <property type="entry name" value="WH_DNA-bd_sf"/>
</dbReference>
<dbReference type="GO" id="GO:0045892">
    <property type="term" value="P:negative regulation of DNA-templated transcription"/>
    <property type="evidence" value="ECO:0007669"/>
    <property type="project" value="TreeGrafter"/>
</dbReference>
<feature type="binding site" evidence="9">
    <location>
        <position position="104"/>
    </location>
    <ligand>
        <name>Zn(2+)</name>
        <dbReference type="ChEBI" id="CHEBI:29105"/>
    </ligand>
</feature>
<dbReference type="GO" id="GO:0003700">
    <property type="term" value="F:DNA-binding transcription factor activity"/>
    <property type="evidence" value="ECO:0007669"/>
    <property type="project" value="InterPro"/>
</dbReference>
<keyword evidence="10" id="KW-0408">Iron</keyword>
<proteinExistence type="inferred from homology"/>
<comment type="subcellular location">
    <subcellularLocation>
        <location evidence="1">Cytoplasm</location>
    </subcellularLocation>
</comment>
<feature type="binding site" evidence="9">
    <location>
        <position position="141"/>
    </location>
    <ligand>
        <name>Zn(2+)</name>
        <dbReference type="ChEBI" id="CHEBI:29105"/>
    </ligand>
</feature>
<keyword evidence="4" id="KW-0678">Repressor</keyword>
<dbReference type="PANTHER" id="PTHR33202">
    <property type="entry name" value="ZINC UPTAKE REGULATION PROTEIN"/>
    <property type="match status" value="1"/>
</dbReference>
<keyword evidence="12" id="KW-1185">Reference proteome</keyword>
<evidence type="ECO:0000256" key="9">
    <source>
        <dbReference type="PIRSR" id="PIRSR602481-1"/>
    </source>
</evidence>
<sequence length="150" mass="17668">MKEKKIEKALAIMKKAGFKYTERRQAMLVFLESQDKYLSAKDVYEFMNDGYEGISYDTIYRNLKDFTELHILEETEFEGEKRFRFHCNPDGHLHHHHHFICTSCGATQSIDMCPMNFFKEQLVGAEIQGHRFEIFGKCAECANKLQDIQE</sequence>
<dbReference type="Gene3D" id="1.10.10.10">
    <property type="entry name" value="Winged helix-like DNA-binding domain superfamily/Winged helix DNA-binding domain"/>
    <property type="match status" value="1"/>
</dbReference>
<dbReference type="RefSeq" id="WP_136952781.1">
    <property type="nucleotide sequence ID" value="NZ_CP039712.1"/>
</dbReference>
<dbReference type="GO" id="GO:0008270">
    <property type="term" value="F:zinc ion binding"/>
    <property type="evidence" value="ECO:0007669"/>
    <property type="project" value="TreeGrafter"/>
</dbReference>
<evidence type="ECO:0000256" key="8">
    <source>
        <dbReference type="ARBA" id="ARBA00023163"/>
    </source>
</evidence>
<evidence type="ECO:0000256" key="4">
    <source>
        <dbReference type="ARBA" id="ARBA00022491"/>
    </source>
</evidence>
<dbReference type="InterPro" id="IPR002481">
    <property type="entry name" value="FUR"/>
</dbReference>
<organism evidence="11 12">
    <name type="scientific">Vagococcus zengguangii</name>
    <dbReference type="NCBI Taxonomy" id="2571750"/>
    <lineage>
        <taxon>Bacteria</taxon>
        <taxon>Bacillati</taxon>
        <taxon>Bacillota</taxon>
        <taxon>Bacilli</taxon>
        <taxon>Lactobacillales</taxon>
        <taxon>Enterococcaceae</taxon>
        <taxon>Vagococcus</taxon>
    </lineage>
</organism>
<evidence type="ECO:0000313" key="11">
    <source>
        <dbReference type="EMBL" id="QCI85940.1"/>
    </source>
</evidence>
<keyword evidence="9" id="KW-0479">Metal-binding</keyword>
<evidence type="ECO:0000256" key="10">
    <source>
        <dbReference type="PIRSR" id="PIRSR602481-2"/>
    </source>
</evidence>
<evidence type="ECO:0000256" key="1">
    <source>
        <dbReference type="ARBA" id="ARBA00004496"/>
    </source>
</evidence>
<dbReference type="CDD" id="cd07153">
    <property type="entry name" value="Fur_like"/>
    <property type="match status" value="1"/>
</dbReference>
<evidence type="ECO:0000256" key="5">
    <source>
        <dbReference type="ARBA" id="ARBA00022833"/>
    </source>
</evidence>
<dbReference type="Proteomes" id="UP000298615">
    <property type="component" value="Chromosome"/>
</dbReference>
<comment type="cofactor">
    <cofactor evidence="10">
        <name>Mn(2+)</name>
        <dbReference type="ChEBI" id="CHEBI:29035"/>
    </cofactor>
    <cofactor evidence="10">
        <name>Fe(2+)</name>
        <dbReference type="ChEBI" id="CHEBI:29033"/>
    </cofactor>
    <text evidence="10">Binds 1 Mn(2+) or Fe(2+) ion per subunit.</text>
</comment>
<feature type="binding site" evidence="10">
    <location>
        <position position="95"/>
    </location>
    <ligand>
        <name>Fe cation</name>
        <dbReference type="ChEBI" id="CHEBI:24875"/>
    </ligand>
</feature>
<dbReference type="GO" id="GO:1900376">
    <property type="term" value="P:regulation of secondary metabolite biosynthetic process"/>
    <property type="evidence" value="ECO:0007669"/>
    <property type="project" value="TreeGrafter"/>
</dbReference>
<dbReference type="AlphaFoldDB" id="A0A4D7CUF8"/>
<reference evidence="11 12" key="1">
    <citation type="submission" date="2019-04" db="EMBL/GenBank/DDBJ databases">
        <title>Vagococcus sp. nov., isolated from faeces of yaks (Bos grunniens).</title>
        <authorList>
            <person name="Ge Y."/>
        </authorList>
    </citation>
    <scope>NUCLEOTIDE SEQUENCE [LARGE SCALE GENOMIC DNA]</scope>
    <source>
        <strain evidence="11 12">MN-17</strain>
    </source>
</reference>
<evidence type="ECO:0000313" key="12">
    <source>
        <dbReference type="Proteomes" id="UP000298615"/>
    </source>
</evidence>
<gene>
    <name evidence="11" type="ORF">FA707_02725</name>
</gene>